<evidence type="ECO:0000256" key="1">
    <source>
        <dbReference type="ARBA" id="ARBA00004141"/>
    </source>
</evidence>
<keyword evidence="3" id="KW-0813">Transport</keyword>
<dbReference type="Gene3D" id="1.20.1250.20">
    <property type="entry name" value="MFS general substrate transporter like domains"/>
    <property type="match status" value="1"/>
</dbReference>
<dbReference type="KEGG" id="rsx:RhiXN_05041"/>
<evidence type="ECO:0000256" key="9">
    <source>
        <dbReference type="SAM" id="Phobius"/>
    </source>
</evidence>
<organism evidence="10 11">
    <name type="scientific">Rhizoctonia solani</name>
    <dbReference type="NCBI Taxonomy" id="456999"/>
    <lineage>
        <taxon>Eukaryota</taxon>
        <taxon>Fungi</taxon>
        <taxon>Dikarya</taxon>
        <taxon>Basidiomycota</taxon>
        <taxon>Agaricomycotina</taxon>
        <taxon>Agaricomycetes</taxon>
        <taxon>Cantharellales</taxon>
        <taxon>Ceratobasidiaceae</taxon>
        <taxon>Rhizoctonia</taxon>
    </lineage>
</organism>
<dbReference type="RefSeq" id="XP_043177276.1">
    <property type="nucleotide sequence ID" value="XM_043324857.1"/>
</dbReference>
<keyword evidence="6 9" id="KW-0472">Membrane</keyword>
<evidence type="ECO:0000256" key="8">
    <source>
        <dbReference type="SAM" id="MobiDB-lite"/>
    </source>
</evidence>
<dbReference type="GeneID" id="67027320"/>
<dbReference type="Pfam" id="PF00083">
    <property type="entry name" value="Sugar_tr"/>
    <property type="match status" value="1"/>
</dbReference>
<evidence type="ECO:0000256" key="7">
    <source>
        <dbReference type="ARBA" id="ARBA00049119"/>
    </source>
</evidence>
<keyword evidence="5 9" id="KW-1133">Transmembrane helix</keyword>
<evidence type="ECO:0000256" key="6">
    <source>
        <dbReference type="ARBA" id="ARBA00023136"/>
    </source>
</evidence>
<dbReference type="InterPro" id="IPR005828">
    <property type="entry name" value="MFS_sugar_transport-like"/>
</dbReference>
<dbReference type="GO" id="GO:0005351">
    <property type="term" value="F:carbohydrate:proton symporter activity"/>
    <property type="evidence" value="ECO:0007669"/>
    <property type="project" value="TreeGrafter"/>
</dbReference>
<comment type="similarity">
    <text evidence="2">Belongs to the major facilitator superfamily. Sugar transporter (TC 2.A.1.1) family.</text>
</comment>
<evidence type="ECO:0000256" key="3">
    <source>
        <dbReference type="ARBA" id="ARBA00022448"/>
    </source>
</evidence>
<feature type="region of interest" description="Disordered" evidence="8">
    <location>
        <begin position="1"/>
        <end position="30"/>
    </location>
</feature>
<evidence type="ECO:0000256" key="2">
    <source>
        <dbReference type="ARBA" id="ARBA00010992"/>
    </source>
</evidence>
<dbReference type="Proteomes" id="UP000650533">
    <property type="component" value="Chromosome 2"/>
</dbReference>
<name>A0A8H8STG1_9AGAM</name>
<dbReference type="InterPro" id="IPR050360">
    <property type="entry name" value="MFS_Sugar_Transporters"/>
</dbReference>
<dbReference type="InterPro" id="IPR003663">
    <property type="entry name" value="Sugar/inositol_transpt"/>
</dbReference>
<dbReference type="EMBL" id="CP059659">
    <property type="protein sequence ID" value="QRW17039.1"/>
    <property type="molecule type" value="Genomic_DNA"/>
</dbReference>
<evidence type="ECO:0000256" key="4">
    <source>
        <dbReference type="ARBA" id="ARBA00022692"/>
    </source>
</evidence>
<sequence>MLGYKTEDSGVTEPPQVPPHPTQRRLDEPILRPTPFYKPPSSLSVIIMAGGPVAAGGGLGGDGAPKNKFAGILMTAFAAFGGILYGYDTGVISGIKEMDDWLRTFGHQNATGKYAITTGQESLVVDSFCGYLRGCSSGCAGGRLHWSQMGCRILNAHFLDGVALQTGTLNMDVFVVGRVFAGLGVGMMSTLVPMYHQNVRPNGFVGQSYLATNGQSHWFARCRYRQQRHQEPA</sequence>
<comment type="catalytic activity">
    <reaction evidence="7">
        <text>myo-inositol(out) + H(+)(out) = myo-inositol(in) + H(+)(in)</text>
        <dbReference type="Rhea" id="RHEA:60364"/>
        <dbReference type="ChEBI" id="CHEBI:15378"/>
        <dbReference type="ChEBI" id="CHEBI:17268"/>
    </reaction>
</comment>
<evidence type="ECO:0000313" key="10">
    <source>
        <dbReference type="EMBL" id="QRW17039.1"/>
    </source>
</evidence>
<reference evidence="10" key="1">
    <citation type="submission" date="2020-05" db="EMBL/GenBank/DDBJ databases">
        <title>Evolutionary and genomic comparisons of hybrid uninucleate and nonhybrid Rhizoctonia fungi.</title>
        <authorList>
            <person name="Li C."/>
            <person name="Chen X."/>
        </authorList>
    </citation>
    <scope>NUCLEOTIDE SEQUENCE</scope>
    <source>
        <strain evidence="10">AG-1 IA</strain>
    </source>
</reference>
<dbReference type="InterPro" id="IPR036259">
    <property type="entry name" value="MFS_trans_sf"/>
</dbReference>
<dbReference type="AlphaFoldDB" id="A0A8H8STG1"/>
<accession>A0A8H8STG1</accession>
<feature type="transmembrane region" description="Helical" evidence="9">
    <location>
        <begin position="69"/>
        <end position="87"/>
    </location>
</feature>
<dbReference type="PANTHER" id="PTHR48022:SF17">
    <property type="entry name" value="HEXOSE TRANSPORTER"/>
    <property type="match status" value="1"/>
</dbReference>
<evidence type="ECO:0000256" key="5">
    <source>
        <dbReference type="ARBA" id="ARBA00022989"/>
    </source>
</evidence>
<evidence type="ECO:0000313" key="11">
    <source>
        <dbReference type="Proteomes" id="UP000650533"/>
    </source>
</evidence>
<comment type="subcellular location">
    <subcellularLocation>
        <location evidence="1">Membrane</location>
        <topology evidence="1">Multi-pass membrane protein</topology>
    </subcellularLocation>
</comment>
<dbReference type="GO" id="GO:0016020">
    <property type="term" value="C:membrane"/>
    <property type="evidence" value="ECO:0007669"/>
    <property type="project" value="UniProtKB-SubCell"/>
</dbReference>
<keyword evidence="4 9" id="KW-0812">Transmembrane</keyword>
<dbReference type="PANTHER" id="PTHR48022">
    <property type="entry name" value="PLASTIDIC GLUCOSE TRANSPORTER 4"/>
    <property type="match status" value="1"/>
</dbReference>
<protein>
    <submittedName>
        <fullName evidence="10">Sugar (And other) transporter</fullName>
    </submittedName>
</protein>
<gene>
    <name evidence="10" type="ORF">RhiXN_05041</name>
</gene>
<dbReference type="PRINTS" id="PR00171">
    <property type="entry name" value="SUGRTRNSPORT"/>
</dbReference>
<proteinExistence type="inferred from homology"/>